<evidence type="ECO:0000313" key="3">
    <source>
        <dbReference type="EnsemblProtists" id="EKX38120"/>
    </source>
</evidence>
<accession>L1IQM3</accession>
<dbReference type="GeneID" id="17294933"/>
<protein>
    <submittedName>
        <fullName evidence="2 3">Uncharacterized protein</fullName>
    </submittedName>
</protein>
<proteinExistence type="predicted"/>
<dbReference type="AlphaFoldDB" id="L1IQM3"/>
<sequence length="195" mass="21677">MASGYKTDSTTSQGHSEAVRSWGNTPRSHGQYVRRKIRRTPYDGHEMKVLGELLISPFNNPIAKGMFAGDALTGHSSPDDKDEADFPDPHVDYYLCANTGNTPIAWYSGHQNRPSSMGGTRPGSQKSNLGEMTHVMTSSILFPFEEQQHSKRLQRYFEDLSGQSPLAMESASSWWAESTNPPQQQGPKIISRTMV</sequence>
<feature type="region of interest" description="Disordered" evidence="1">
    <location>
        <begin position="176"/>
        <end position="195"/>
    </location>
</feature>
<dbReference type="HOGENOM" id="CLU_1398746_0_0_1"/>
<feature type="compositionally biased region" description="Polar residues" evidence="1">
    <location>
        <begin position="1"/>
        <end position="15"/>
    </location>
</feature>
<feature type="region of interest" description="Disordered" evidence="1">
    <location>
        <begin position="1"/>
        <end position="35"/>
    </location>
</feature>
<organism evidence="2">
    <name type="scientific">Guillardia theta (strain CCMP2712)</name>
    <name type="common">Cryptophyte</name>
    <dbReference type="NCBI Taxonomy" id="905079"/>
    <lineage>
        <taxon>Eukaryota</taxon>
        <taxon>Cryptophyceae</taxon>
        <taxon>Pyrenomonadales</taxon>
        <taxon>Geminigeraceae</taxon>
        <taxon>Guillardia</taxon>
    </lineage>
</organism>
<dbReference type="RefSeq" id="XP_005825100.1">
    <property type="nucleotide sequence ID" value="XM_005825043.1"/>
</dbReference>
<dbReference type="KEGG" id="gtt:GUITHDRAFT_115673"/>
<dbReference type="PaxDb" id="55529-EKX38120"/>
<evidence type="ECO:0000313" key="2">
    <source>
        <dbReference type="EMBL" id="EKX38120.1"/>
    </source>
</evidence>
<reference evidence="2 4" key="1">
    <citation type="journal article" date="2012" name="Nature">
        <title>Algal genomes reveal evolutionary mosaicism and the fate of nucleomorphs.</title>
        <authorList>
            <consortium name="DOE Joint Genome Institute"/>
            <person name="Curtis B.A."/>
            <person name="Tanifuji G."/>
            <person name="Burki F."/>
            <person name="Gruber A."/>
            <person name="Irimia M."/>
            <person name="Maruyama S."/>
            <person name="Arias M.C."/>
            <person name="Ball S.G."/>
            <person name="Gile G.H."/>
            <person name="Hirakawa Y."/>
            <person name="Hopkins J.F."/>
            <person name="Kuo A."/>
            <person name="Rensing S.A."/>
            <person name="Schmutz J."/>
            <person name="Symeonidi A."/>
            <person name="Elias M."/>
            <person name="Eveleigh R.J."/>
            <person name="Herman E.K."/>
            <person name="Klute M.J."/>
            <person name="Nakayama T."/>
            <person name="Obornik M."/>
            <person name="Reyes-Prieto A."/>
            <person name="Armbrust E.V."/>
            <person name="Aves S.J."/>
            <person name="Beiko R.G."/>
            <person name="Coutinho P."/>
            <person name="Dacks J.B."/>
            <person name="Durnford D.G."/>
            <person name="Fast N.M."/>
            <person name="Green B.R."/>
            <person name="Grisdale C.J."/>
            <person name="Hempel F."/>
            <person name="Henrissat B."/>
            <person name="Hoppner M.P."/>
            <person name="Ishida K."/>
            <person name="Kim E."/>
            <person name="Koreny L."/>
            <person name="Kroth P.G."/>
            <person name="Liu Y."/>
            <person name="Malik S.B."/>
            <person name="Maier U.G."/>
            <person name="McRose D."/>
            <person name="Mock T."/>
            <person name="Neilson J.A."/>
            <person name="Onodera N.T."/>
            <person name="Poole A.M."/>
            <person name="Pritham E.J."/>
            <person name="Richards T.A."/>
            <person name="Rocap G."/>
            <person name="Roy S.W."/>
            <person name="Sarai C."/>
            <person name="Schaack S."/>
            <person name="Shirato S."/>
            <person name="Slamovits C.H."/>
            <person name="Spencer D.F."/>
            <person name="Suzuki S."/>
            <person name="Worden A.Z."/>
            <person name="Zauner S."/>
            <person name="Barry K."/>
            <person name="Bell C."/>
            <person name="Bharti A.K."/>
            <person name="Crow J.A."/>
            <person name="Grimwood J."/>
            <person name="Kramer R."/>
            <person name="Lindquist E."/>
            <person name="Lucas S."/>
            <person name="Salamov A."/>
            <person name="McFadden G.I."/>
            <person name="Lane C.E."/>
            <person name="Keeling P.J."/>
            <person name="Gray M.W."/>
            <person name="Grigoriev I.V."/>
            <person name="Archibald J.M."/>
        </authorList>
    </citation>
    <scope>NUCLEOTIDE SEQUENCE</scope>
    <source>
        <strain evidence="2 4">CCMP2712</strain>
    </source>
</reference>
<gene>
    <name evidence="2" type="ORF">GUITHDRAFT_115673</name>
</gene>
<keyword evidence="4" id="KW-1185">Reference proteome</keyword>
<dbReference type="EMBL" id="JH993051">
    <property type="protein sequence ID" value="EKX38120.1"/>
    <property type="molecule type" value="Genomic_DNA"/>
</dbReference>
<evidence type="ECO:0000256" key="1">
    <source>
        <dbReference type="SAM" id="MobiDB-lite"/>
    </source>
</evidence>
<evidence type="ECO:0000313" key="4">
    <source>
        <dbReference type="Proteomes" id="UP000011087"/>
    </source>
</evidence>
<reference evidence="4" key="2">
    <citation type="submission" date="2012-11" db="EMBL/GenBank/DDBJ databases">
        <authorList>
            <person name="Kuo A."/>
            <person name="Curtis B.A."/>
            <person name="Tanifuji G."/>
            <person name="Burki F."/>
            <person name="Gruber A."/>
            <person name="Irimia M."/>
            <person name="Maruyama S."/>
            <person name="Arias M.C."/>
            <person name="Ball S.G."/>
            <person name="Gile G.H."/>
            <person name="Hirakawa Y."/>
            <person name="Hopkins J.F."/>
            <person name="Rensing S.A."/>
            <person name="Schmutz J."/>
            <person name="Symeonidi A."/>
            <person name="Elias M."/>
            <person name="Eveleigh R.J."/>
            <person name="Herman E.K."/>
            <person name="Klute M.J."/>
            <person name="Nakayama T."/>
            <person name="Obornik M."/>
            <person name="Reyes-Prieto A."/>
            <person name="Armbrust E.V."/>
            <person name="Aves S.J."/>
            <person name="Beiko R.G."/>
            <person name="Coutinho P."/>
            <person name="Dacks J.B."/>
            <person name="Durnford D.G."/>
            <person name="Fast N.M."/>
            <person name="Green B.R."/>
            <person name="Grisdale C."/>
            <person name="Hempe F."/>
            <person name="Henrissat B."/>
            <person name="Hoppner M.P."/>
            <person name="Ishida K.-I."/>
            <person name="Kim E."/>
            <person name="Koreny L."/>
            <person name="Kroth P.G."/>
            <person name="Liu Y."/>
            <person name="Malik S.-B."/>
            <person name="Maier U.G."/>
            <person name="McRose D."/>
            <person name="Mock T."/>
            <person name="Neilson J.A."/>
            <person name="Onodera N.T."/>
            <person name="Poole A.M."/>
            <person name="Pritham E.J."/>
            <person name="Richards T.A."/>
            <person name="Rocap G."/>
            <person name="Roy S.W."/>
            <person name="Sarai C."/>
            <person name="Schaack S."/>
            <person name="Shirato S."/>
            <person name="Slamovits C.H."/>
            <person name="Spencer D.F."/>
            <person name="Suzuki S."/>
            <person name="Worden A.Z."/>
            <person name="Zauner S."/>
            <person name="Barry K."/>
            <person name="Bell C."/>
            <person name="Bharti A.K."/>
            <person name="Crow J.A."/>
            <person name="Grimwood J."/>
            <person name="Kramer R."/>
            <person name="Lindquist E."/>
            <person name="Lucas S."/>
            <person name="Salamov A."/>
            <person name="McFadden G.I."/>
            <person name="Lane C.E."/>
            <person name="Keeling P.J."/>
            <person name="Gray M.W."/>
            <person name="Grigoriev I.V."/>
            <person name="Archibald J.M."/>
        </authorList>
    </citation>
    <scope>NUCLEOTIDE SEQUENCE</scope>
    <source>
        <strain evidence="4">CCMP2712</strain>
    </source>
</reference>
<reference evidence="3" key="3">
    <citation type="submission" date="2015-06" db="UniProtKB">
        <authorList>
            <consortium name="EnsemblProtists"/>
        </authorList>
    </citation>
    <scope>IDENTIFICATION</scope>
</reference>
<name>L1IQM3_GUITC</name>
<dbReference type="Proteomes" id="UP000011087">
    <property type="component" value="Unassembled WGS sequence"/>
</dbReference>
<dbReference type="EnsemblProtists" id="EKX38120">
    <property type="protein sequence ID" value="EKX38120"/>
    <property type="gene ID" value="GUITHDRAFT_115673"/>
</dbReference>